<evidence type="ECO:0000256" key="1">
    <source>
        <dbReference type="SAM" id="SignalP"/>
    </source>
</evidence>
<keyword evidence="1" id="KW-0732">Signal</keyword>
<proteinExistence type="predicted"/>
<dbReference type="RefSeq" id="WP_346101188.1">
    <property type="nucleotide sequence ID" value="NZ_BAAAMU010000002.1"/>
</dbReference>
<organism evidence="2 3">
    <name type="scientific">Nonomuraea maheshkhaliensis</name>
    <dbReference type="NCBI Taxonomy" id="419590"/>
    <lineage>
        <taxon>Bacteria</taxon>
        <taxon>Bacillati</taxon>
        <taxon>Actinomycetota</taxon>
        <taxon>Actinomycetes</taxon>
        <taxon>Streptosporangiales</taxon>
        <taxon>Streptosporangiaceae</taxon>
        <taxon>Nonomuraea</taxon>
    </lineage>
</organism>
<feature type="signal peptide" evidence="1">
    <location>
        <begin position="1"/>
        <end position="43"/>
    </location>
</feature>
<gene>
    <name evidence="2" type="ORF">GCM10009733_004830</name>
</gene>
<evidence type="ECO:0000313" key="3">
    <source>
        <dbReference type="Proteomes" id="UP001500064"/>
    </source>
</evidence>
<evidence type="ECO:0000313" key="2">
    <source>
        <dbReference type="EMBL" id="GAA1611795.1"/>
    </source>
</evidence>
<dbReference type="InterPro" id="IPR011049">
    <property type="entry name" value="Serralysin-like_metalloprot_C"/>
</dbReference>
<dbReference type="SUPFAM" id="SSF51120">
    <property type="entry name" value="beta-Roll"/>
    <property type="match status" value="1"/>
</dbReference>
<dbReference type="Proteomes" id="UP001500064">
    <property type="component" value="Unassembled WGS sequence"/>
</dbReference>
<dbReference type="PROSITE" id="PS51318">
    <property type="entry name" value="TAT"/>
    <property type="match status" value="1"/>
</dbReference>
<dbReference type="InterPro" id="IPR001343">
    <property type="entry name" value="Hemolysn_Ca-bd"/>
</dbReference>
<reference evidence="2 3" key="1">
    <citation type="journal article" date="2019" name="Int. J. Syst. Evol. Microbiol.">
        <title>The Global Catalogue of Microorganisms (GCM) 10K type strain sequencing project: providing services to taxonomists for standard genome sequencing and annotation.</title>
        <authorList>
            <consortium name="The Broad Institute Genomics Platform"/>
            <consortium name="The Broad Institute Genome Sequencing Center for Infectious Disease"/>
            <person name="Wu L."/>
            <person name="Ma J."/>
        </authorList>
    </citation>
    <scope>NUCLEOTIDE SEQUENCE [LARGE SCALE GENOMIC DNA]</scope>
    <source>
        <strain evidence="2 3">JCM 13929</strain>
    </source>
</reference>
<keyword evidence="3" id="KW-1185">Reference proteome</keyword>
<name>A0ABN2ENQ6_9ACTN</name>
<dbReference type="EMBL" id="BAAAMU010000002">
    <property type="protein sequence ID" value="GAA1611795.1"/>
    <property type="molecule type" value="Genomic_DNA"/>
</dbReference>
<evidence type="ECO:0008006" key="4">
    <source>
        <dbReference type="Google" id="ProtNLM"/>
    </source>
</evidence>
<sequence length="191" mass="18901">MSTTRGTERRSRATVLRRHGVRALTAGAALAAALMAVAGPAHATTNVSVSGSLLQVVSGAASDEITVTQLGNRLIVQNNGDVVIPAAPCVAISKNQSACPATGVTLIAVSTGDGDDDVRNRTTLRSRVALGSGSDTFAGGTAVDLAAGQDGDDRLAGLAGDDVLIGAAGLDSANGGDGTDKCDAETVTLCE</sequence>
<protein>
    <recommendedName>
        <fullName evidence="4">Calcium-binding protein</fullName>
    </recommendedName>
</protein>
<dbReference type="InterPro" id="IPR006311">
    <property type="entry name" value="TAT_signal"/>
</dbReference>
<dbReference type="Gene3D" id="2.150.10.10">
    <property type="entry name" value="Serralysin-like metalloprotease, C-terminal"/>
    <property type="match status" value="1"/>
</dbReference>
<feature type="chain" id="PRO_5045507934" description="Calcium-binding protein" evidence="1">
    <location>
        <begin position="44"/>
        <end position="191"/>
    </location>
</feature>
<accession>A0ABN2ENQ6</accession>
<comment type="caution">
    <text evidence="2">The sequence shown here is derived from an EMBL/GenBank/DDBJ whole genome shotgun (WGS) entry which is preliminary data.</text>
</comment>
<dbReference type="Pfam" id="PF00353">
    <property type="entry name" value="HemolysinCabind"/>
    <property type="match status" value="1"/>
</dbReference>